<gene>
    <name evidence="2" type="ORF">EPD60_03100</name>
</gene>
<dbReference type="RefSeq" id="WP_131446742.1">
    <property type="nucleotide sequence ID" value="NZ_SJZI01000003.1"/>
</dbReference>
<name>A0A4R1BMP5_9BACT</name>
<proteinExistence type="predicted"/>
<accession>A0A4R1BMP5</accession>
<dbReference type="InterPro" id="IPR025665">
    <property type="entry name" value="Beta-barrel_OMP_2"/>
</dbReference>
<sequence>MKRTLLATLATGIALCSFGQDTTVSARPTVDTTGRPDTIRIGGMVIIRDGKADHPRTHSITFGNSRRHNSNLSTNWAILDLGFSNFDDHTSYAASDVQAFAPGADADRFKLRTGKSVNVNIWILMQKLNLVKHVVNLKYGIGLELNNYRFDNERVHFLKNPTRIIDDSSWSEVDKNKLAADYLTVPIMLNFDLTPSRKHGFGFSVGVSAGYLYSARQKIKEDGKVHKTHGDFDLDPWKISAIAEVQLGPIRLYGSSAFNSMWSKGLDQRPYNVGIRLSHW</sequence>
<dbReference type="Pfam" id="PF13568">
    <property type="entry name" value="OMP_b-brl_2"/>
    <property type="match status" value="1"/>
</dbReference>
<dbReference type="AlphaFoldDB" id="A0A4R1BMP5"/>
<reference evidence="2 3" key="1">
    <citation type="submission" date="2019-03" db="EMBL/GenBank/DDBJ databases">
        <authorList>
            <person name="Kim M.K.M."/>
        </authorList>
    </citation>
    <scope>NUCLEOTIDE SEQUENCE [LARGE SCALE GENOMIC DNA]</scope>
    <source>
        <strain evidence="2 3">17J68-12</strain>
    </source>
</reference>
<keyword evidence="3" id="KW-1185">Reference proteome</keyword>
<evidence type="ECO:0000259" key="1">
    <source>
        <dbReference type="Pfam" id="PF13568"/>
    </source>
</evidence>
<comment type="caution">
    <text evidence="2">The sequence shown here is derived from an EMBL/GenBank/DDBJ whole genome shotgun (WGS) entry which is preliminary data.</text>
</comment>
<evidence type="ECO:0000313" key="2">
    <source>
        <dbReference type="EMBL" id="TCJ18761.1"/>
    </source>
</evidence>
<dbReference type="Proteomes" id="UP000295334">
    <property type="component" value="Unassembled WGS sequence"/>
</dbReference>
<organism evidence="2 3">
    <name type="scientific">Flaviaesturariibacter flavus</name>
    <dbReference type="NCBI Taxonomy" id="2502780"/>
    <lineage>
        <taxon>Bacteria</taxon>
        <taxon>Pseudomonadati</taxon>
        <taxon>Bacteroidota</taxon>
        <taxon>Chitinophagia</taxon>
        <taxon>Chitinophagales</taxon>
        <taxon>Chitinophagaceae</taxon>
        <taxon>Flaviaestuariibacter</taxon>
    </lineage>
</organism>
<protein>
    <recommendedName>
        <fullName evidence="1">Outer membrane protein beta-barrel domain-containing protein</fullName>
    </recommendedName>
</protein>
<feature type="domain" description="Outer membrane protein beta-barrel" evidence="1">
    <location>
        <begin position="129"/>
        <end position="247"/>
    </location>
</feature>
<evidence type="ECO:0000313" key="3">
    <source>
        <dbReference type="Proteomes" id="UP000295334"/>
    </source>
</evidence>
<dbReference type="OrthoDB" id="666719at2"/>
<dbReference type="EMBL" id="SJZI01000003">
    <property type="protein sequence ID" value="TCJ18761.1"/>
    <property type="molecule type" value="Genomic_DNA"/>
</dbReference>